<proteinExistence type="predicted"/>
<dbReference type="Proteomes" id="UP000800036">
    <property type="component" value="Unassembled WGS sequence"/>
</dbReference>
<keyword evidence="1" id="KW-1133">Transmembrane helix</keyword>
<keyword evidence="3" id="KW-1185">Reference proteome</keyword>
<feature type="transmembrane region" description="Helical" evidence="1">
    <location>
        <begin position="308"/>
        <end position="330"/>
    </location>
</feature>
<dbReference type="AlphaFoldDB" id="A0A6A5UIS9"/>
<evidence type="ECO:0000313" key="2">
    <source>
        <dbReference type="EMBL" id="KAF1964765.1"/>
    </source>
</evidence>
<feature type="transmembrane region" description="Helical" evidence="1">
    <location>
        <begin position="281"/>
        <end position="301"/>
    </location>
</feature>
<gene>
    <name evidence="2" type="ORF">BU23DRAFT_491578</name>
</gene>
<dbReference type="EMBL" id="ML976777">
    <property type="protein sequence ID" value="KAF1964765.1"/>
    <property type="molecule type" value="Genomic_DNA"/>
</dbReference>
<evidence type="ECO:0000313" key="3">
    <source>
        <dbReference type="Proteomes" id="UP000800036"/>
    </source>
</evidence>
<evidence type="ECO:0000256" key="1">
    <source>
        <dbReference type="SAM" id="Phobius"/>
    </source>
</evidence>
<keyword evidence="1" id="KW-0812">Transmembrane</keyword>
<reference evidence="2" key="1">
    <citation type="journal article" date="2020" name="Stud. Mycol.">
        <title>101 Dothideomycetes genomes: a test case for predicting lifestyles and emergence of pathogens.</title>
        <authorList>
            <person name="Haridas S."/>
            <person name="Albert R."/>
            <person name="Binder M."/>
            <person name="Bloem J."/>
            <person name="Labutti K."/>
            <person name="Salamov A."/>
            <person name="Andreopoulos B."/>
            <person name="Baker S."/>
            <person name="Barry K."/>
            <person name="Bills G."/>
            <person name="Bluhm B."/>
            <person name="Cannon C."/>
            <person name="Castanera R."/>
            <person name="Culley D."/>
            <person name="Daum C."/>
            <person name="Ezra D."/>
            <person name="Gonzalez J."/>
            <person name="Henrissat B."/>
            <person name="Kuo A."/>
            <person name="Liang C."/>
            <person name="Lipzen A."/>
            <person name="Lutzoni F."/>
            <person name="Magnuson J."/>
            <person name="Mondo S."/>
            <person name="Nolan M."/>
            <person name="Ohm R."/>
            <person name="Pangilinan J."/>
            <person name="Park H.-J."/>
            <person name="Ramirez L."/>
            <person name="Alfaro M."/>
            <person name="Sun H."/>
            <person name="Tritt A."/>
            <person name="Yoshinaga Y."/>
            <person name="Zwiers L.-H."/>
            <person name="Turgeon B."/>
            <person name="Goodwin S."/>
            <person name="Spatafora J."/>
            <person name="Crous P."/>
            <person name="Grigoriev I."/>
        </authorList>
    </citation>
    <scope>NUCLEOTIDE SEQUENCE</scope>
    <source>
        <strain evidence="2">CBS 107.79</strain>
    </source>
</reference>
<name>A0A6A5UIS9_9PLEO</name>
<feature type="transmembrane region" description="Helical" evidence="1">
    <location>
        <begin position="227"/>
        <end position="247"/>
    </location>
</feature>
<organism evidence="2 3">
    <name type="scientific">Bimuria novae-zelandiae CBS 107.79</name>
    <dbReference type="NCBI Taxonomy" id="1447943"/>
    <lineage>
        <taxon>Eukaryota</taxon>
        <taxon>Fungi</taxon>
        <taxon>Dikarya</taxon>
        <taxon>Ascomycota</taxon>
        <taxon>Pezizomycotina</taxon>
        <taxon>Dothideomycetes</taxon>
        <taxon>Pleosporomycetidae</taxon>
        <taxon>Pleosporales</taxon>
        <taxon>Massarineae</taxon>
        <taxon>Didymosphaeriaceae</taxon>
        <taxon>Bimuria</taxon>
    </lineage>
</organism>
<sequence length="348" mass="38523">MALFARQIRVLAVKTLRITLIRHWVATPLRALVVPIFIALFLSLTKNFLSTDSHYGIGTPHQIQALSSAFSRATGRRNSVVFVAAPSNGEIKRVIETVTASLSNPSIQVRTIEHEAELGAACNASIRGASKCLATATIHSSPSQGLGSSWNYSIRADTNLRQTFLVDSDSNDAQIYIIPLQHAIDSAIVRSTVTLSIPIYKYPFASETESRLQLKERAKFMDMIKDILVTPSYFAISCLVYQMTGFVSTEREISMARLLDTMFPNQTRWQPQLVRVLSNHLAFTLLYFPGWITTGAIFGAICFPSTNLIIPIVTQVLMGLSMVSYTSFLATSFVATRSERVDCGVRPY</sequence>
<protein>
    <submittedName>
        <fullName evidence="2">Uncharacterized protein</fullName>
    </submittedName>
</protein>
<feature type="transmembrane region" description="Helical" evidence="1">
    <location>
        <begin position="20"/>
        <end position="44"/>
    </location>
</feature>
<keyword evidence="1" id="KW-0472">Membrane</keyword>
<dbReference type="OrthoDB" id="8061355at2759"/>
<accession>A0A6A5UIS9</accession>